<dbReference type="AlphaFoldDB" id="A0A1T5A8R0"/>
<name>A0A1T5A8R0_9SPHI</name>
<dbReference type="Proteomes" id="UP000189981">
    <property type="component" value="Unassembled WGS sequence"/>
</dbReference>
<keyword evidence="2" id="KW-1185">Reference proteome</keyword>
<gene>
    <name evidence="1" type="ORF">SAMN05661099_0448</name>
</gene>
<dbReference type="Pfam" id="PF01042">
    <property type="entry name" value="Ribonuc_L-PSP"/>
    <property type="match status" value="1"/>
</dbReference>
<dbReference type="PROSITE" id="PS51318">
    <property type="entry name" value="TAT"/>
    <property type="match status" value="1"/>
</dbReference>
<evidence type="ECO:0000313" key="2">
    <source>
        <dbReference type="Proteomes" id="UP000189981"/>
    </source>
</evidence>
<proteinExistence type="predicted"/>
<protein>
    <submittedName>
        <fullName evidence="1">Enamine deaminase RidA, house cleaning of reactive enamine intermediates, YjgF/YER057c/UK114 family</fullName>
    </submittedName>
</protein>
<dbReference type="RefSeq" id="WP_079700973.1">
    <property type="nucleotide sequence ID" value="NZ_FUYR01000001.1"/>
</dbReference>
<accession>A0A1T5A8R0</accession>
<dbReference type="OrthoDB" id="666025at2"/>
<dbReference type="InterPro" id="IPR006175">
    <property type="entry name" value="YjgF/YER057c/UK114"/>
</dbReference>
<evidence type="ECO:0000313" key="1">
    <source>
        <dbReference type="EMBL" id="SKB31310.1"/>
    </source>
</evidence>
<organism evidence="1 2">
    <name type="scientific">Daejeonella lutea</name>
    <dbReference type="NCBI Taxonomy" id="572036"/>
    <lineage>
        <taxon>Bacteria</taxon>
        <taxon>Pseudomonadati</taxon>
        <taxon>Bacteroidota</taxon>
        <taxon>Sphingobacteriia</taxon>
        <taxon>Sphingobacteriales</taxon>
        <taxon>Sphingobacteriaceae</taxon>
        <taxon>Daejeonella</taxon>
    </lineage>
</organism>
<dbReference type="InterPro" id="IPR006311">
    <property type="entry name" value="TAT_signal"/>
</dbReference>
<sequence>MKTQRRDILKAFAAGIVGIAGLGFANKVKADAVHITGESAIKNRYPEEPVKFTKLGNLIFASGFICLPHEGPRTLENHTKVAMGKLEAALKEAGSSLDKLHRVTAWIDDPANYFPLNAPYAAAFPGGRRKGNRSCMAVSPGNIPGNSMVAFDAIARV</sequence>
<reference evidence="2" key="1">
    <citation type="submission" date="2017-02" db="EMBL/GenBank/DDBJ databases">
        <authorList>
            <person name="Varghese N."/>
            <person name="Submissions S."/>
        </authorList>
    </citation>
    <scope>NUCLEOTIDE SEQUENCE [LARGE SCALE GENOMIC DNA]</scope>
    <source>
        <strain evidence="2">DSM 22385</strain>
    </source>
</reference>
<dbReference type="STRING" id="572036.SAMN05661099_0448"/>
<dbReference type="InterPro" id="IPR035959">
    <property type="entry name" value="RutC-like_sf"/>
</dbReference>
<dbReference type="SUPFAM" id="SSF55298">
    <property type="entry name" value="YjgF-like"/>
    <property type="match status" value="1"/>
</dbReference>
<dbReference type="Gene3D" id="3.30.1330.40">
    <property type="entry name" value="RutC-like"/>
    <property type="match status" value="1"/>
</dbReference>
<dbReference type="EMBL" id="FUYR01000001">
    <property type="protein sequence ID" value="SKB31310.1"/>
    <property type="molecule type" value="Genomic_DNA"/>
</dbReference>